<dbReference type="OrthoDB" id="9779574at2"/>
<dbReference type="InterPro" id="IPR006330">
    <property type="entry name" value="Ado/ade_deaminase"/>
</dbReference>
<feature type="domain" description="Adenosine deaminase" evidence="7">
    <location>
        <begin position="22"/>
        <end position="366"/>
    </location>
</feature>
<dbReference type="PANTHER" id="PTHR11409:SF43">
    <property type="entry name" value="ADENOSINE DEAMINASE"/>
    <property type="match status" value="1"/>
</dbReference>
<evidence type="ECO:0000256" key="3">
    <source>
        <dbReference type="ARBA" id="ARBA00012784"/>
    </source>
</evidence>
<dbReference type="EC" id="3.5.4.4" evidence="3"/>
<dbReference type="NCBIfam" id="TIGR01430">
    <property type="entry name" value="aden_deam"/>
    <property type="match status" value="1"/>
</dbReference>
<dbReference type="RefSeq" id="WP_058858253.1">
    <property type="nucleotide sequence ID" value="NZ_BJZR01000123.1"/>
</dbReference>
<name>A0A0U3HX96_9MICC</name>
<dbReference type="Proteomes" id="UP000057181">
    <property type="component" value="Chromosome"/>
</dbReference>
<evidence type="ECO:0000256" key="4">
    <source>
        <dbReference type="ARBA" id="ARBA00022723"/>
    </source>
</evidence>
<gene>
    <name evidence="9" type="primary">add2</name>
    <name evidence="8" type="ORF">AS188_07000</name>
    <name evidence="9" type="ORF">KFL01_27920</name>
</gene>
<dbReference type="EMBL" id="BJZR01000123">
    <property type="protein sequence ID" value="GEO93486.1"/>
    <property type="molecule type" value="Genomic_DNA"/>
</dbReference>
<evidence type="ECO:0000256" key="1">
    <source>
        <dbReference type="ARBA" id="ARBA00001947"/>
    </source>
</evidence>
<dbReference type="GO" id="GO:0043103">
    <property type="term" value="P:hypoxanthine salvage"/>
    <property type="evidence" value="ECO:0007669"/>
    <property type="project" value="TreeGrafter"/>
</dbReference>
<dbReference type="SUPFAM" id="SSF51556">
    <property type="entry name" value="Metallo-dependent hydrolases"/>
    <property type="match status" value="1"/>
</dbReference>
<dbReference type="GO" id="GO:0006154">
    <property type="term" value="P:adenosine catabolic process"/>
    <property type="evidence" value="ECO:0007669"/>
    <property type="project" value="TreeGrafter"/>
</dbReference>
<dbReference type="AlphaFoldDB" id="A0A0U3HX96"/>
<keyword evidence="4" id="KW-0479">Metal-binding</keyword>
<dbReference type="Pfam" id="PF00962">
    <property type="entry name" value="A_deaminase"/>
    <property type="match status" value="1"/>
</dbReference>
<comment type="similarity">
    <text evidence="2">Belongs to the metallo-dependent hydrolases superfamily. Adenosine and AMP deaminases family.</text>
</comment>
<dbReference type="EMBL" id="CP013254">
    <property type="protein sequence ID" value="ALU39543.1"/>
    <property type="molecule type" value="Genomic_DNA"/>
</dbReference>
<reference evidence="9 11" key="2">
    <citation type="submission" date="2019-07" db="EMBL/GenBank/DDBJ databases">
        <title>Whole genome shotgun sequence of Kocuria flava NBRC 107626.</title>
        <authorList>
            <person name="Hosoyama A."/>
            <person name="Uohara A."/>
            <person name="Ohji S."/>
            <person name="Ichikawa N."/>
        </authorList>
    </citation>
    <scope>NUCLEOTIDE SEQUENCE [LARGE SCALE GENOMIC DNA]</scope>
    <source>
        <strain evidence="9 11">NBRC 107626</strain>
    </source>
</reference>
<dbReference type="GO" id="GO:0005829">
    <property type="term" value="C:cytosol"/>
    <property type="evidence" value="ECO:0007669"/>
    <property type="project" value="TreeGrafter"/>
</dbReference>
<dbReference type="NCBIfam" id="NF006847">
    <property type="entry name" value="PRK09358.1-2"/>
    <property type="match status" value="1"/>
</dbReference>
<comment type="cofactor">
    <cofactor evidence="1">
        <name>Zn(2+)</name>
        <dbReference type="ChEBI" id="CHEBI:29105"/>
    </cofactor>
</comment>
<dbReference type="InterPro" id="IPR001365">
    <property type="entry name" value="A_deaminase_dom"/>
</dbReference>
<evidence type="ECO:0000313" key="11">
    <source>
        <dbReference type="Proteomes" id="UP000321155"/>
    </source>
</evidence>
<dbReference type="GO" id="GO:0004000">
    <property type="term" value="F:adenosine deaminase activity"/>
    <property type="evidence" value="ECO:0007669"/>
    <property type="project" value="TreeGrafter"/>
</dbReference>
<dbReference type="GO" id="GO:0046103">
    <property type="term" value="P:inosine biosynthetic process"/>
    <property type="evidence" value="ECO:0007669"/>
    <property type="project" value="TreeGrafter"/>
</dbReference>
<evidence type="ECO:0000259" key="7">
    <source>
        <dbReference type="Pfam" id="PF00962"/>
    </source>
</evidence>
<sequence length="375" mass="40253">MTTSAAELRPDRVPDGILRDLPKICLHDHLDGALRPATVVELADAAGHRLPVTDPAGLGRWMRRSAGSGSLVRYLETFEHTVAVLQTPEALVRCAREYVEDLVADGVVHAEVRWAPEQHTRGGLSMVEAVEAVRLGLSEGVLAAEDAGHLVSVTQILCAMRHGDRSLEVARLVVADRDRGVVAFDLAGPEDGFPPARHREALELLADELVPVTLHAGEAAGITSIRDALATGRALRLGHGVRIAEDIDIDQEDGVAVVDLGRTAGWVRDRGIALEICPTSNLQTGAVAAWGTSPDRHPVDMLYRTGFNVTVSPDNRLMSGTTVTGELSLLVEHFGYGLEDLERLQRNAASAAFLPLEDRDVLDELITEGFEGLGA</sequence>
<proteinExistence type="inferred from homology"/>
<reference evidence="8 10" key="1">
    <citation type="submission" date="2015-11" db="EMBL/GenBank/DDBJ databases">
        <title>Complete Genome Sequence of Kocuria flava strain HO-9041.</title>
        <authorList>
            <person name="Zhou M."/>
            <person name="Dai J."/>
        </authorList>
    </citation>
    <scope>NUCLEOTIDE SEQUENCE [LARGE SCALE GENOMIC DNA]</scope>
    <source>
        <strain evidence="8 10">HO-9041</strain>
    </source>
</reference>
<dbReference type="KEGG" id="kfv:AS188_07000"/>
<evidence type="ECO:0000256" key="5">
    <source>
        <dbReference type="ARBA" id="ARBA00022801"/>
    </source>
</evidence>
<evidence type="ECO:0000313" key="9">
    <source>
        <dbReference type="EMBL" id="GEO93486.1"/>
    </source>
</evidence>
<dbReference type="InterPro" id="IPR032466">
    <property type="entry name" value="Metal_Hydrolase"/>
</dbReference>
<dbReference type="PANTHER" id="PTHR11409">
    <property type="entry name" value="ADENOSINE DEAMINASE"/>
    <property type="match status" value="1"/>
</dbReference>
<evidence type="ECO:0000313" key="10">
    <source>
        <dbReference type="Proteomes" id="UP000057181"/>
    </source>
</evidence>
<evidence type="ECO:0000256" key="2">
    <source>
        <dbReference type="ARBA" id="ARBA00006676"/>
    </source>
</evidence>
<dbReference type="Gene3D" id="3.20.20.140">
    <property type="entry name" value="Metal-dependent hydrolases"/>
    <property type="match status" value="1"/>
</dbReference>
<organism evidence="8 10">
    <name type="scientific">Kocuria flava</name>
    <dbReference type="NCBI Taxonomy" id="446860"/>
    <lineage>
        <taxon>Bacteria</taxon>
        <taxon>Bacillati</taxon>
        <taxon>Actinomycetota</taxon>
        <taxon>Actinomycetes</taxon>
        <taxon>Micrococcales</taxon>
        <taxon>Micrococcaceae</taxon>
        <taxon>Kocuria</taxon>
    </lineage>
</organism>
<keyword evidence="11" id="KW-1185">Reference proteome</keyword>
<keyword evidence="6" id="KW-0862">Zinc</keyword>
<keyword evidence="5" id="KW-0378">Hydrolase</keyword>
<evidence type="ECO:0000256" key="6">
    <source>
        <dbReference type="ARBA" id="ARBA00022833"/>
    </source>
</evidence>
<dbReference type="GO" id="GO:0046872">
    <property type="term" value="F:metal ion binding"/>
    <property type="evidence" value="ECO:0007669"/>
    <property type="project" value="UniProtKB-KW"/>
</dbReference>
<protein>
    <recommendedName>
        <fullName evidence="3">adenosine deaminase</fullName>
        <ecNumber evidence="3">3.5.4.4</ecNumber>
    </recommendedName>
</protein>
<accession>A0A0U3HX96</accession>
<evidence type="ECO:0000313" key="8">
    <source>
        <dbReference type="EMBL" id="ALU39543.1"/>
    </source>
</evidence>
<dbReference type="Proteomes" id="UP000321155">
    <property type="component" value="Unassembled WGS sequence"/>
</dbReference>
<dbReference type="STRING" id="446860.AS188_07000"/>